<accession>A0A521DX65</accession>
<dbReference type="InterPro" id="IPR012893">
    <property type="entry name" value="HipA-like_C"/>
</dbReference>
<protein>
    <submittedName>
        <fullName evidence="6">Serine/threonine-protein kinase HipA</fullName>
    </submittedName>
</protein>
<gene>
    <name evidence="6" type="ORF">SAMN06265173_11310</name>
</gene>
<dbReference type="InterPro" id="IPR017508">
    <property type="entry name" value="HipA_N1"/>
</dbReference>
<evidence type="ECO:0000256" key="1">
    <source>
        <dbReference type="ARBA" id="ARBA00010164"/>
    </source>
</evidence>
<dbReference type="RefSeq" id="WP_142493531.1">
    <property type="nucleotide sequence ID" value="NZ_FXTO01000013.1"/>
</dbReference>
<dbReference type="Proteomes" id="UP000316030">
    <property type="component" value="Unassembled WGS sequence"/>
</dbReference>
<dbReference type="Pfam" id="PF07804">
    <property type="entry name" value="HipA_C"/>
    <property type="match status" value="1"/>
</dbReference>
<reference evidence="6 7" key="1">
    <citation type="submission" date="2017-05" db="EMBL/GenBank/DDBJ databases">
        <authorList>
            <person name="Varghese N."/>
            <person name="Submissions S."/>
        </authorList>
    </citation>
    <scope>NUCLEOTIDE SEQUENCE [LARGE SCALE GENOMIC DNA]</scope>
    <source>
        <strain evidence="6 7">DSM 29506</strain>
    </source>
</reference>
<evidence type="ECO:0000259" key="5">
    <source>
        <dbReference type="Pfam" id="PF13657"/>
    </source>
</evidence>
<evidence type="ECO:0000259" key="4">
    <source>
        <dbReference type="Pfam" id="PF07804"/>
    </source>
</evidence>
<feature type="domain" description="HipA N-terminal subdomain 1" evidence="5">
    <location>
        <begin position="4"/>
        <end position="100"/>
    </location>
</feature>
<organism evidence="6 7">
    <name type="scientific">Thalassovita litoralis</name>
    <dbReference type="NCBI Taxonomy" id="1010611"/>
    <lineage>
        <taxon>Bacteria</taxon>
        <taxon>Pseudomonadati</taxon>
        <taxon>Pseudomonadota</taxon>
        <taxon>Alphaproteobacteria</taxon>
        <taxon>Rhodobacterales</taxon>
        <taxon>Roseobacteraceae</taxon>
        <taxon>Thalassovita</taxon>
    </lineage>
</organism>
<dbReference type="NCBIfam" id="TIGR03071">
    <property type="entry name" value="couple_hipA"/>
    <property type="match status" value="1"/>
</dbReference>
<evidence type="ECO:0000256" key="3">
    <source>
        <dbReference type="ARBA" id="ARBA00022777"/>
    </source>
</evidence>
<dbReference type="GO" id="GO:0005829">
    <property type="term" value="C:cytosol"/>
    <property type="evidence" value="ECO:0007669"/>
    <property type="project" value="TreeGrafter"/>
</dbReference>
<dbReference type="EMBL" id="FXTO01000013">
    <property type="protein sequence ID" value="SMO76297.1"/>
    <property type="molecule type" value="Genomic_DNA"/>
</dbReference>
<keyword evidence="2" id="KW-0808">Transferase</keyword>
<evidence type="ECO:0000256" key="2">
    <source>
        <dbReference type="ARBA" id="ARBA00022679"/>
    </source>
</evidence>
<dbReference type="InterPro" id="IPR052028">
    <property type="entry name" value="HipA_Ser/Thr_kinase"/>
</dbReference>
<dbReference type="Pfam" id="PF13657">
    <property type="entry name" value="Couple_hipA"/>
    <property type="match status" value="1"/>
</dbReference>
<comment type="similarity">
    <text evidence="1">Belongs to the HipA Ser/Thr kinase family.</text>
</comment>
<dbReference type="PANTHER" id="PTHR37419:SF1">
    <property type="entry name" value="SERINE_THREONINE-PROTEIN KINASE TOXIN HIPA"/>
    <property type="match status" value="1"/>
</dbReference>
<dbReference type="PANTHER" id="PTHR37419">
    <property type="entry name" value="SERINE/THREONINE-PROTEIN KINASE TOXIN HIPA"/>
    <property type="match status" value="1"/>
</dbReference>
<dbReference type="GO" id="GO:0004674">
    <property type="term" value="F:protein serine/threonine kinase activity"/>
    <property type="evidence" value="ECO:0007669"/>
    <property type="project" value="TreeGrafter"/>
</dbReference>
<feature type="domain" description="HipA-like C-terminal" evidence="4">
    <location>
        <begin position="149"/>
        <end position="390"/>
    </location>
</feature>
<dbReference type="OrthoDB" id="9805913at2"/>
<proteinExistence type="inferred from homology"/>
<evidence type="ECO:0000313" key="7">
    <source>
        <dbReference type="Proteomes" id="UP000316030"/>
    </source>
</evidence>
<dbReference type="AlphaFoldDB" id="A0A521DX65"/>
<name>A0A521DX65_9RHOB</name>
<keyword evidence="3 6" id="KW-0418">Kinase</keyword>
<sequence length="435" mass="47810">MLRLDVYLEGIPDPVGALTRADDGGISYAYHNLDLPYPISQSLPLTKKVFGDVVTRGFFDNLLFENALRDQVMQKYGIDQTDIVGLLYHLGKDCPGAISVVPEGAAPAKQPGDLVADYDPISADQLTAIMRSLRDKRRMPENTNDPSPLAGVQGKVALTRLPDGRFALPRAGSGAPTTHILKVPRPNDIRLVDHEHILMQIAGALMNHPVAQTEPMGGEDLRGLLITRFDREIKDGKVHRIHQEDFCQALGLGPLLKYQRNGAGDRVFSARSVSKVLAACDAPAQARLAFLEGTIVNLLLGNTDNHAKNHSLLYTGARPDRPQLAPFYDIVPTLIDDGVTHQLSFDIGHAQMTDDLTLEDLRLFVTDLGFRSFTAPMQTRMQELIENVVAYIPAMSGPARKRLGDAMAEQAKWIAKALDLDISIPERDLIIINRP</sequence>
<keyword evidence="7" id="KW-1185">Reference proteome</keyword>
<evidence type="ECO:0000313" key="6">
    <source>
        <dbReference type="EMBL" id="SMO76297.1"/>
    </source>
</evidence>